<evidence type="ECO:0000256" key="1">
    <source>
        <dbReference type="SAM" id="MobiDB-lite"/>
    </source>
</evidence>
<evidence type="ECO:0000313" key="2">
    <source>
        <dbReference type="EMBL" id="QJW97290.1"/>
    </source>
</evidence>
<sequence length="58" mass="6214">MNTLTRAPAAAESNVAPPVPTAARKDCSGASDDQLRALEADRVFEARVQWFLAVSRNA</sequence>
<dbReference type="AlphaFoldDB" id="A0A6M5YV12"/>
<accession>A0A6M5YV12</accession>
<reference evidence="3" key="1">
    <citation type="submission" date="2020-05" db="EMBL/GenBank/DDBJ databases">
        <title>Frigoriglobus tundricola gen. nov., sp. nov., a psychrotolerant cellulolytic planctomycete of the family Gemmataceae with two divergent copies of 16S rRNA gene.</title>
        <authorList>
            <person name="Kulichevskaya I.S."/>
            <person name="Ivanova A.A."/>
            <person name="Naumoff D.G."/>
            <person name="Beletsky A.V."/>
            <person name="Rijpstra W.I.C."/>
            <person name="Sinninghe Damste J.S."/>
            <person name="Mardanov A.V."/>
            <person name="Ravin N.V."/>
            <person name="Dedysh S.N."/>
        </authorList>
    </citation>
    <scope>NUCLEOTIDE SEQUENCE [LARGE SCALE GENOMIC DNA]</scope>
    <source>
        <strain evidence="3">PL17</strain>
    </source>
</reference>
<evidence type="ECO:0000313" key="3">
    <source>
        <dbReference type="Proteomes" id="UP000503447"/>
    </source>
</evidence>
<name>A0A6M5YV12_9BACT</name>
<keyword evidence="3" id="KW-1185">Reference proteome</keyword>
<protein>
    <submittedName>
        <fullName evidence="2">Uncharacterized protein</fullName>
    </submittedName>
</protein>
<organism evidence="2 3">
    <name type="scientific">Frigoriglobus tundricola</name>
    <dbReference type="NCBI Taxonomy" id="2774151"/>
    <lineage>
        <taxon>Bacteria</taxon>
        <taxon>Pseudomonadati</taxon>
        <taxon>Planctomycetota</taxon>
        <taxon>Planctomycetia</taxon>
        <taxon>Gemmatales</taxon>
        <taxon>Gemmataceae</taxon>
        <taxon>Frigoriglobus</taxon>
    </lineage>
</organism>
<dbReference type="Proteomes" id="UP000503447">
    <property type="component" value="Chromosome"/>
</dbReference>
<dbReference type="EMBL" id="CP053452">
    <property type="protein sequence ID" value="QJW97290.1"/>
    <property type="molecule type" value="Genomic_DNA"/>
</dbReference>
<gene>
    <name evidence="2" type="ORF">FTUN_4860</name>
</gene>
<feature type="region of interest" description="Disordered" evidence="1">
    <location>
        <begin position="1"/>
        <end position="27"/>
    </location>
</feature>
<proteinExistence type="predicted"/>
<dbReference type="RefSeq" id="WP_171472693.1">
    <property type="nucleotide sequence ID" value="NZ_CP053452.2"/>
</dbReference>
<dbReference type="KEGG" id="ftj:FTUN_4860"/>